<dbReference type="PANTHER" id="PTHR21119">
    <property type="entry name" value="C2 DOMAIN-CONTAINING PROTEIN"/>
    <property type="match status" value="1"/>
</dbReference>
<name>A0AAD9IZ60_9ANNE</name>
<dbReference type="AlphaFoldDB" id="A0AAD9IZ60"/>
<evidence type="ECO:0000313" key="4">
    <source>
        <dbReference type="Proteomes" id="UP001208570"/>
    </source>
</evidence>
<dbReference type="InterPro" id="IPR000008">
    <property type="entry name" value="C2_dom"/>
</dbReference>
<dbReference type="Proteomes" id="UP001208570">
    <property type="component" value="Unassembled WGS sequence"/>
</dbReference>
<dbReference type="PROSITE" id="PS50004">
    <property type="entry name" value="C2"/>
    <property type="match status" value="1"/>
</dbReference>
<feature type="domain" description="C2" evidence="2">
    <location>
        <begin position="129"/>
        <end position="250"/>
    </location>
</feature>
<gene>
    <name evidence="3" type="ORF">LSH36_844g00099</name>
</gene>
<feature type="compositionally biased region" description="Low complexity" evidence="1">
    <location>
        <begin position="100"/>
        <end position="109"/>
    </location>
</feature>
<evidence type="ECO:0000259" key="2">
    <source>
        <dbReference type="PROSITE" id="PS50004"/>
    </source>
</evidence>
<dbReference type="Gene3D" id="2.60.40.150">
    <property type="entry name" value="C2 domain"/>
    <property type="match status" value="1"/>
</dbReference>
<dbReference type="InterPro" id="IPR035892">
    <property type="entry name" value="C2_domain_sf"/>
</dbReference>
<dbReference type="SMART" id="SM00239">
    <property type="entry name" value="C2"/>
    <property type="match status" value="1"/>
</dbReference>
<feature type="compositionally biased region" description="Basic residues" evidence="1">
    <location>
        <begin position="471"/>
        <end position="492"/>
    </location>
</feature>
<comment type="caution">
    <text evidence="3">The sequence shown here is derived from an EMBL/GenBank/DDBJ whole genome shotgun (WGS) entry which is preliminary data.</text>
</comment>
<feature type="compositionally biased region" description="Basic and acidic residues" evidence="1">
    <location>
        <begin position="590"/>
        <end position="600"/>
    </location>
</feature>
<feature type="compositionally biased region" description="Low complexity" evidence="1">
    <location>
        <begin position="602"/>
        <end position="619"/>
    </location>
</feature>
<feature type="compositionally biased region" description="Polar residues" evidence="1">
    <location>
        <begin position="563"/>
        <end position="584"/>
    </location>
</feature>
<accession>A0AAD9IZ60</accession>
<dbReference type="InterPro" id="IPR039934">
    <property type="entry name" value="C2CD2/C2CD2L"/>
</dbReference>
<reference evidence="3" key="1">
    <citation type="journal article" date="2023" name="Mol. Biol. Evol.">
        <title>Third-Generation Sequencing Reveals the Adaptive Role of the Epigenome in Three Deep-Sea Polychaetes.</title>
        <authorList>
            <person name="Perez M."/>
            <person name="Aroh O."/>
            <person name="Sun Y."/>
            <person name="Lan Y."/>
            <person name="Juniper S.K."/>
            <person name="Young C.R."/>
            <person name="Angers B."/>
            <person name="Qian P.Y."/>
        </authorList>
    </citation>
    <scope>NUCLEOTIDE SEQUENCE</scope>
    <source>
        <strain evidence="3">P08H-3</strain>
    </source>
</reference>
<sequence length="619" mass="67509">MKSPPKTLLHIHGNYSQDTLQVTLAFVAPPEVTLSVSTRNYDTSVDKSEVERVIKQSIRGATTSISLPSKGGYLIYSTPSSIQADQSYLTSRTPQVSVSSVDTSITTHSQGTADRPLTSTGTSLLNNSQGPQIRVKVKSPLTTGRTTPQDRRLLVKIIKANGLSDRDFGCTNPYCVVTMDNPHQSHTTSVVKNTVNPFWDEHFIFDFDDSSRQVRFEVYDRERPSGEDFLGRATIAMDELRRLPNTRQIIPLIENPHTTTTTSGSITIELLFVDSGEAARLSPSSNNTDTISPRRRIETNTRITPGGAIVKMTTTTTEKPKDHRVEPFFNDAPHPVERPEGITYQTDYSPYNNHGSHLEAHDAALSASPASTLRRGAGGGGGGGAELENGTENIIDVALRELRVEQAAQHKHPTPSKTSTIIITGVQKVSQVTNACNTEEQMHEAGTQGEKVGGQEVLNLSAPVTIDGSKDKKKSSFANTLKKRFSRPKKRSQSADRAYSSSFKESSLLKPPEHADSGPQARTAEDVDGVGLQEGNLRKARSQSFSSSLRRLFKKKKKEGASRESSISRGGASGQASREGSVSHPSPHLSYRDDLQDYTHEYSYSSSMPASASPLSHPH</sequence>
<dbReference type="PANTHER" id="PTHR21119:SF5">
    <property type="entry name" value="C2 DOMAIN-CONTAINING PROTEIN"/>
    <property type="match status" value="1"/>
</dbReference>
<feature type="compositionally biased region" description="Polar residues" evidence="1">
    <location>
        <begin position="117"/>
        <end position="128"/>
    </location>
</feature>
<protein>
    <recommendedName>
        <fullName evidence="2">C2 domain-containing protein</fullName>
    </recommendedName>
</protein>
<proteinExistence type="predicted"/>
<feature type="region of interest" description="Disordered" evidence="1">
    <location>
        <begin position="100"/>
        <end position="128"/>
    </location>
</feature>
<dbReference type="SUPFAM" id="SSF49562">
    <property type="entry name" value="C2 domain (Calcium/lipid-binding domain, CaLB)"/>
    <property type="match status" value="1"/>
</dbReference>
<evidence type="ECO:0000313" key="3">
    <source>
        <dbReference type="EMBL" id="KAK2143404.1"/>
    </source>
</evidence>
<feature type="region of interest" description="Disordered" evidence="1">
    <location>
        <begin position="463"/>
        <end position="619"/>
    </location>
</feature>
<keyword evidence="4" id="KW-1185">Reference proteome</keyword>
<dbReference type="EMBL" id="JAODUP010000844">
    <property type="protein sequence ID" value="KAK2143404.1"/>
    <property type="molecule type" value="Genomic_DNA"/>
</dbReference>
<evidence type="ECO:0000256" key="1">
    <source>
        <dbReference type="SAM" id="MobiDB-lite"/>
    </source>
</evidence>
<organism evidence="3 4">
    <name type="scientific">Paralvinella palmiformis</name>
    <dbReference type="NCBI Taxonomy" id="53620"/>
    <lineage>
        <taxon>Eukaryota</taxon>
        <taxon>Metazoa</taxon>
        <taxon>Spiralia</taxon>
        <taxon>Lophotrochozoa</taxon>
        <taxon>Annelida</taxon>
        <taxon>Polychaeta</taxon>
        <taxon>Sedentaria</taxon>
        <taxon>Canalipalpata</taxon>
        <taxon>Terebellida</taxon>
        <taxon>Terebelliformia</taxon>
        <taxon>Alvinellidae</taxon>
        <taxon>Paralvinella</taxon>
    </lineage>
</organism>
<dbReference type="Pfam" id="PF00168">
    <property type="entry name" value="C2"/>
    <property type="match status" value="1"/>
</dbReference>